<organism evidence="1 3">
    <name type="scientific">Flavobacterium tructae</name>
    <dbReference type="NCBI Taxonomy" id="1114873"/>
    <lineage>
        <taxon>Bacteria</taxon>
        <taxon>Pseudomonadati</taxon>
        <taxon>Bacteroidota</taxon>
        <taxon>Flavobacteriia</taxon>
        <taxon>Flavobacteriales</taxon>
        <taxon>Flavobacteriaceae</taxon>
        <taxon>Flavobacterium</taxon>
    </lineage>
</organism>
<dbReference type="EMBL" id="MIKE01000022">
    <property type="protein sequence ID" value="OHT45657.1"/>
    <property type="molecule type" value="Genomic_DNA"/>
</dbReference>
<evidence type="ECO:0008006" key="5">
    <source>
        <dbReference type="Google" id="ProtNLM"/>
    </source>
</evidence>
<accession>A0A1S1J4S5</accession>
<reference evidence="1" key="1">
    <citation type="submission" date="2016-09" db="EMBL/GenBank/DDBJ databases">
        <authorList>
            <person name="Capua I."/>
            <person name="De Benedictis P."/>
            <person name="Joannis T."/>
            <person name="Lombin L.H."/>
            <person name="Cattoli G."/>
        </authorList>
    </citation>
    <scope>NUCLEOTIDE SEQUENCE [LARGE SCALE GENOMIC DNA]</scope>
    <source>
        <strain evidence="1">MSU</strain>
    </source>
</reference>
<dbReference type="OrthoDB" id="8910972at2"/>
<evidence type="ECO:0000313" key="2">
    <source>
        <dbReference type="EMBL" id="OXB18316.1"/>
    </source>
</evidence>
<protein>
    <recommendedName>
        <fullName evidence="5">CD-NTase-associated protein 12/Pycsar effector protein TIR domain-containing protein</fullName>
    </recommendedName>
</protein>
<dbReference type="Proteomes" id="UP000180252">
    <property type="component" value="Unassembled WGS sequence"/>
</dbReference>
<gene>
    <name evidence="2" type="ORF">B0A71_15465</name>
    <name evidence="1" type="ORF">BHE19_07440</name>
</gene>
<evidence type="ECO:0000313" key="3">
    <source>
        <dbReference type="Proteomes" id="UP000180252"/>
    </source>
</evidence>
<evidence type="ECO:0000313" key="4">
    <source>
        <dbReference type="Proteomes" id="UP000198319"/>
    </source>
</evidence>
<evidence type="ECO:0000313" key="1">
    <source>
        <dbReference type="EMBL" id="OHT45657.1"/>
    </source>
</evidence>
<dbReference type="EMBL" id="MUHG01000023">
    <property type="protein sequence ID" value="OXB18316.1"/>
    <property type="molecule type" value="Genomic_DNA"/>
</dbReference>
<name>A0A1S1J4S5_9FLAO</name>
<comment type="caution">
    <text evidence="1">The sequence shown here is derived from an EMBL/GenBank/DDBJ whole genome shotgun (WGS) entry which is preliminary data.</text>
</comment>
<reference evidence="3" key="2">
    <citation type="submission" date="2016-09" db="EMBL/GenBank/DDBJ databases">
        <authorList>
            <person name="Chen S."/>
            <person name="Walker E."/>
        </authorList>
    </citation>
    <scope>NUCLEOTIDE SEQUENCE [LARGE SCALE GENOMIC DNA]</scope>
    <source>
        <strain evidence="3">MSU</strain>
    </source>
</reference>
<proteinExistence type="predicted"/>
<keyword evidence="4" id="KW-1185">Reference proteome</keyword>
<dbReference type="RefSeq" id="WP_070906936.1">
    <property type="nucleotide sequence ID" value="NZ_MIKE01000022.1"/>
</dbReference>
<reference evidence="2 4" key="3">
    <citation type="submission" date="2016-11" db="EMBL/GenBank/DDBJ databases">
        <title>Whole genomes of Flavobacteriaceae.</title>
        <authorList>
            <person name="Stine C."/>
            <person name="Li C."/>
            <person name="Tadesse D."/>
        </authorList>
    </citation>
    <scope>NUCLEOTIDE SEQUENCE [LARGE SCALE GENOMIC DNA]</scope>
    <source>
        <strain evidence="2 4">ATCC BAA-2541</strain>
    </source>
</reference>
<dbReference type="Proteomes" id="UP000198319">
    <property type="component" value="Unassembled WGS sequence"/>
</dbReference>
<dbReference type="AlphaFoldDB" id="A0A1S1J4S5"/>
<sequence length="256" mass="28760">MATIFYSWQSDLPNATNRTLIQKCLKAAVLAINNPNLEIEIKVDQDTQGLSGSPDIAQSLFEKIDNSEIFVCDISIINFDQGKRKIPNPNVLIELGYAAKALGWENVICIYNTAFGAIEDLPFDIKQRRILTYSLSEGEDKNSTKKTLENSLKSSINRILDAGEPKLKRELSTIFNDINPDIIQLVKTGKKAISINVNFLHTSELHKHIRNKHFKKVIEMTPNRNTLGNNTCYNGGLNDIGPGQLDGYDFTFKGEW</sequence>
<dbReference type="STRING" id="1278819.BHE19_07440"/>